<proteinExistence type="predicted"/>
<sequence length="322" mass="32703">MTDRVLLERAASCYLRAGQIVEAARCYRDAGSFQRAAELAIRIGRYRDAVADYTAAGLLHVAAWLLVHNLDDPAAARASLPAAPGPNPDHDSFEPSVGLTADPAVTPSNVPAGSAGMVAGSLGSVAGAVEPMSGSAVGPVPGVAGTMGGPAVPPVLNVMSRRLVLARCDIAEGLPARRILPVLADVQAILAEPLAGEPTWPVAAADLRIERWAVALAEAAHRYDQVALVFAAAVRGRRTGAEQRWAEWSLRVLHTELVLPPVTTTPALAAPTEAGVTSSGPSAAGPFSPGGPSAPVGSSAPGRPSVVAGSVAAWSATSPSAR</sequence>
<name>A0ABR5F353_9ACTN</name>
<gene>
    <name evidence="2" type="ORF">FrCorBMG51_12965</name>
</gene>
<feature type="region of interest" description="Disordered" evidence="1">
    <location>
        <begin position="78"/>
        <end position="105"/>
    </location>
</feature>
<dbReference type="Proteomes" id="UP000035425">
    <property type="component" value="Unassembled WGS sequence"/>
</dbReference>
<comment type="caution">
    <text evidence="2">The sequence shown here is derived from an EMBL/GenBank/DDBJ whole genome shotgun (WGS) entry which is preliminary data.</text>
</comment>
<accession>A0ABR5F353</accession>
<feature type="region of interest" description="Disordered" evidence="1">
    <location>
        <begin position="272"/>
        <end position="322"/>
    </location>
</feature>
<organism evidence="2 3">
    <name type="scientific">Protofrankia coriariae</name>
    <dbReference type="NCBI Taxonomy" id="1562887"/>
    <lineage>
        <taxon>Bacteria</taxon>
        <taxon>Bacillati</taxon>
        <taxon>Actinomycetota</taxon>
        <taxon>Actinomycetes</taxon>
        <taxon>Frankiales</taxon>
        <taxon>Frankiaceae</taxon>
        <taxon>Protofrankia</taxon>
    </lineage>
</organism>
<evidence type="ECO:0000313" key="2">
    <source>
        <dbReference type="EMBL" id="KLL11161.1"/>
    </source>
</evidence>
<dbReference type="EMBL" id="JWIO01000018">
    <property type="protein sequence ID" value="KLL11161.1"/>
    <property type="molecule type" value="Genomic_DNA"/>
</dbReference>
<dbReference type="RefSeq" id="WP_047223335.1">
    <property type="nucleotide sequence ID" value="NZ_JWIO01000018.1"/>
</dbReference>
<keyword evidence="3" id="KW-1185">Reference proteome</keyword>
<evidence type="ECO:0000256" key="1">
    <source>
        <dbReference type="SAM" id="MobiDB-lite"/>
    </source>
</evidence>
<evidence type="ECO:0000313" key="3">
    <source>
        <dbReference type="Proteomes" id="UP000035425"/>
    </source>
</evidence>
<dbReference type="SUPFAM" id="SSF48452">
    <property type="entry name" value="TPR-like"/>
    <property type="match status" value="1"/>
</dbReference>
<protein>
    <submittedName>
        <fullName evidence="2">Uncharacterized protein</fullName>
    </submittedName>
</protein>
<dbReference type="InterPro" id="IPR011990">
    <property type="entry name" value="TPR-like_helical_dom_sf"/>
</dbReference>
<reference evidence="2 3" key="1">
    <citation type="submission" date="2014-12" db="EMBL/GenBank/DDBJ databases">
        <title>Frankia sp. BMG5.1 draft genome.</title>
        <authorList>
            <person name="Gtari M."/>
            <person name="Ghodhbane-Gtari F."/>
            <person name="Nouioui I."/>
            <person name="Ktari A."/>
            <person name="Hezbri K."/>
            <person name="Mimouni W."/>
            <person name="Sbissi I."/>
            <person name="Ayari A."/>
            <person name="Yamanaka T."/>
            <person name="Normand P."/>
            <person name="Tisa L.S."/>
            <person name="Boudabous A."/>
        </authorList>
    </citation>
    <scope>NUCLEOTIDE SEQUENCE [LARGE SCALE GENOMIC DNA]</scope>
    <source>
        <strain evidence="2 3">BMG5.1</strain>
    </source>
</reference>